<keyword evidence="3" id="KW-0238">DNA-binding</keyword>
<dbReference type="InterPro" id="IPR009061">
    <property type="entry name" value="DNA-bd_dom_put_sf"/>
</dbReference>
<protein>
    <recommendedName>
        <fullName evidence="5">HTH merR-type domain-containing protein</fullName>
    </recommendedName>
</protein>
<evidence type="ECO:0000256" key="2">
    <source>
        <dbReference type="ARBA" id="ARBA00023015"/>
    </source>
</evidence>
<organism evidence="6 7">
    <name type="scientific">Clostridium manihotivorum</name>
    <dbReference type="NCBI Taxonomy" id="2320868"/>
    <lineage>
        <taxon>Bacteria</taxon>
        <taxon>Bacillati</taxon>
        <taxon>Bacillota</taxon>
        <taxon>Clostridia</taxon>
        <taxon>Eubacteriales</taxon>
        <taxon>Clostridiaceae</taxon>
        <taxon>Clostridium</taxon>
    </lineage>
</organism>
<dbReference type="InterPro" id="IPR000551">
    <property type="entry name" value="MerR-type_HTH_dom"/>
</dbReference>
<evidence type="ECO:0000256" key="4">
    <source>
        <dbReference type="ARBA" id="ARBA00023163"/>
    </source>
</evidence>
<gene>
    <name evidence="6" type="ORF">C1I91_15160</name>
</gene>
<dbReference type="Pfam" id="PF13411">
    <property type="entry name" value="MerR_1"/>
    <property type="match status" value="1"/>
</dbReference>
<dbReference type="PANTHER" id="PTHR30204">
    <property type="entry name" value="REDOX-CYCLING DRUG-SENSING TRANSCRIPTIONAL ACTIVATOR SOXR"/>
    <property type="match status" value="1"/>
</dbReference>
<dbReference type="Pfam" id="PF14526">
    <property type="entry name" value="Cass2"/>
    <property type="match status" value="1"/>
</dbReference>
<evidence type="ECO:0000313" key="7">
    <source>
        <dbReference type="Proteomes" id="UP000286268"/>
    </source>
</evidence>
<evidence type="ECO:0000313" key="6">
    <source>
        <dbReference type="EMBL" id="QAA32873.1"/>
    </source>
</evidence>
<dbReference type="Gene3D" id="1.10.1660.10">
    <property type="match status" value="1"/>
</dbReference>
<dbReference type="OrthoDB" id="9791488at2"/>
<dbReference type="GO" id="GO:0003700">
    <property type="term" value="F:DNA-binding transcription factor activity"/>
    <property type="evidence" value="ECO:0007669"/>
    <property type="project" value="InterPro"/>
</dbReference>
<keyword evidence="1" id="KW-0678">Repressor</keyword>
<accession>A0A3R5QUE6</accession>
<keyword evidence="2" id="KW-0805">Transcription regulation</keyword>
<dbReference type="InterPro" id="IPR010499">
    <property type="entry name" value="AraC_E-bd"/>
</dbReference>
<dbReference type="AlphaFoldDB" id="A0A3R5QUE6"/>
<dbReference type="SMART" id="SM00871">
    <property type="entry name" value="AraC_E_bind"/>
    <property type="match status" value="1"/>
</dbReference>
<sequence>MKISEVMSVTGLTKKALNYYEENGLIKPSVSQENSYRDYSEKDVELLMQIATLRRFGLSVKEIKAALESPEALMKVMLEYTAKLSKQIDDMKKCETVLSSCVNNLKEDKTDIKKITDQMNILSKALEMSQKEREGFMIAEIERIFPGFYGKVLSFCFSIFLTEPLDNKEKESAWLDLVKALDNAPNLVIPEELKSTIDTDEEEWKTLQYRMTENLKNDKPSSDYKGINFMDMMVFDMSEEEQKQFERLCTYIMPEGNIEIIGKTLEAVDESLCILSSKYKKRKEAQLMREEELQRKFEEEFLTAEPAIPLTIVHKETMNFVGIHLTKYINKKDFPKCIREFGNRIAKIPNVVKADKVYQFSGIDSLGKNLVPDSIFSFVFAVQVSSLESVPENMIGFTLPEHDYIFYKHIGTMEDYQKSLNQVFMYDLNANNYEMDMFPSFEIFSSYICEKEDELEVDIFFPVSSIGE</sequence>
<name>A0A3R5QUE6_9CLOT</name>
<dbReference type="GO" id="GO:0003677">
    <property type="term" value="F:DNA binding"/>
    <property type="evidence" value="ECO:0007669"/>
    <property type="project" value="UniProtKB-KW"/>
</dbReference>
<dbReference type="SMART" id="SM00422">
    <property type="entry name" value="HTH_MERR"/>
    <property type="match status" value="1"/>
</dbReference>
<proteinExistence type="predicted"/>
<dbReference type="Proteomes" id="UP000286268">
    <property type="component" value="Chromosome"/>
</dbReference>
<feature type="domain" description="HTH merR-type" evidence="5">
    <location>
        <begin position="1"/>
        <end position="69"/>
    </location>
</feature>
<evidence type="ECO:0000256" key="3">
    <source>
        <dbReference type="ARBA" id="ARBA00023125"/>
    </source>
</evidence>
<dbReference type="CDD" id="cd00592">
    <property type="entry name" value="HTH_MerR-like"/>
    <property type="match status" value="1"/>
</dbReference>
<dbReference type="EMBL" id="CP025746">
    <property type="protein sequence ID" value="QAA32873.1"/>
    <property type="molecule type" value="Genomic_DNA"/>
</dbReference>
<keyword evidence="4" id="KW-0804">Transcription</keyword>
<dbReference type="InterPro" id="IPR011256">
    <property type="entry name" value="Reg_factor_effector_dom_sf"/>
</dbReference>
<dbReference type="PANTHER" id="PTHR30204:SF69">
    <property type="entry name" value="MERR-FAMILY TRANSCRIPTIONAL REGULATOR"/>
    <property type="match status" value="1"/>
</dbReference>
<dbReference type="InterPro" id="IPR029441">
    <property type="entry name" value="Cass2"/>
</dbReference>
<dbReference type="RefSeq" id="WP_128213607.1">
    <property type="nucleotide sequence ID" value="NZ_CP025746.1"/>
</dbReference>
<dbReference type="KEGG" id="cmah:C1I91_15160"/>
<evidence type="ECO:0000256" key="1">
    <source>
        <dbReference type="ARBA" id="ARBA00022491"/>
    </source>
</evidence>
<dbReference type="SUPFAM" id="SSF46955">
    <property type="entry name" value="Putative DNA-binding domain"/>
    <property type="match status" value="1"/>
</dbReference>
<dbReference type="InterPro" id="IPR047057">
    <property type="entry name" value="MerR_fam"/>
</dbReference>
<evidence type="ECO:0000259" key="5">
    <source>
        <dbReference type="PROSITE" id="PS50937"/>
    </source>
</evidence>
<keyword evidence="7" id="KW-1185">Reference proteome</keyword>
<reference evidence="6 7" key="1">
    <citation type="submission" date="2018-01" db="EMBL/GenBank/DDBJ databases">
        <title>Genome Sequencing and Assembly of Anaerobacter polyendosporus strain CT4.</title>
        <authorList>
            <person name="Tachaapaikoon C."/>
            <person name="Sutheeworapong S."/>
            <person name="Jenjaroenpun P."/>
            <person name="Wongsurawat T."/>
            <person name="Nookeaw I."/>
            <person name="Cheawchanlertfa P."/>
            <person name="Kosugi A."/>
            <person name="Cheevadhanarak S."/>
            <person name="Ratanakhanokchai K."/>
        </authorList>
    </citation>
    <scope>NUCLEOTIDE SEQUENCE [LARGE SCALE GENOMIC DNA]</scope>
    <source>
        <strain evidence="6 7">CT4</strain>
    </source>
</reference>
<dbReference type="PROSITE" id="PS50937">
    <property type="entry name" value="HTH_MERR_2"/>
    <property type="match status" value="1"/>
</dbReference>
<dbReference type="Gene3D" id="3.20.80.10">
    <property type="entry name" value="Regulatory factor, effector binding domain"/>
    <property type="match status" value="1"/>
</dbReference>
<dbReference type="SUPFAM" id="SSF55136">
    <property type="entry name" value="Probable bacterial effector-binding domain"/>
    <property type="match status" value="1"/>
</dbReference>